<evidence type="ECO:0000256" key="1">
    <source>
        <dbReference type="ARBA" id="ARBA00007637"/>
    </source>
</evidence>
<dbReference type="AlphaFoldDB" id="A0A1H4PC26"/>
<protein>
    <submittedName>
        <fullName evidence="3">Nucleoside-diphosphate-sugar epimerase</fullName>
    </submittedName>
</protein>
<dbReference type="RefSeq" id="WP_074654369.1">
    <property type="nucleotide sequence ID" value="NZ_FNSD01000001.1"/>
</dbReference>
<dbReference type="Proteomes" id="UP000182409">
    <property type="component" value="Unassembled WGS sequence"/>
</dbReference>
<reference evidence="3 4" key="1">
    <citation type="submission" date="2016-10" db="EMBL/GenBank/DDBJ databases">
        <authorList>
            <person name="de Groot N.N."/>
        </authorList>
    </citation>
    <scope>NUCLEOTIDE SEQUENCE [LARGE SCALE GENOMIC DNA]</scope>
    <source>
        <strain evidence="3 4">AB35.6</strain>
    </source>
</reference>
<accession>A0A1H4PC26</accession>
<dbReference type="SUPFAM" id="SSF51735">
    <property type="entry name" value="NAD(P)-binding Rossmann-fold domains"/>
    <property type="match status" value="1"/>
</dbReference>
<name>A0A1H4PC26_9BACT</name>
<dbReference type="PANTHER" id="PTHR43000">
    <property type="entry name" value="DTDP-D-GLUCOSE 4,6-DEHYDRATASE-RELATED"/>
    <property type="match status" value="1"/>
</dbReference>
<dbReference type="InterPro" id="IPR001509">
    <property type="entry name" value="Epimerase_deHydtase"/>
</dbReference>
<evidence type="ECO:0000313" key="4">
    <source>
        <dbReference type="Proteomes" id="UP000182409"/>
    </source>
</evidence>
<feature type="domain" description="NAD-dependent epimerase/dehydratase" evidence="2">
    <location>
        <begin position="5"/>
        <end position="218"/>
    </location>
</feature>
<dbReference type="Gene3D" id="3.40.50.720">
    <property type="entry name" value="NAD(P)-binding Rossmann-like Domain"/>
    <property type="match status" value="1"/>
</dbReference>
<sequence>MAHYLVTGASGFFGGILKRRLLREGHTVVNIDLEVDEDAGLPGLTSIRGDLRNRVRMEQIFAEHRFDAIFHAAAQLAHGMHLDEELLWTSNVDATVLLAELAKQHGVKPFVFVSTNCLWASNLGHPVHEERDIPAPIEIYGRSKLEAEVRLRAFFDDLNVVILRCPTIMDEGRLGLLAILYEFMDDHKTVWVVGDGGNQYQFIYGDDLATACILGAQYGRSGLFHTGSDDVKSMRAVYESVIAAGGSRSKVRSLPKGPTIAAMMAAHKLRISPLGPYHYKMIAESFVFDTTAIKRELGWQPTLTNEQMLLKAYAHYRDHRTEIHGRTDVSAHRKPAGMGVIRLLKWLS</sequence>
<dbReference type="EMBL" id="FNSD01000001">
    <property type="protein sequence ID" value="SEC05011.1"/>
    <property type="molecule type" value="Genomic_DNA"/>
</dbReference>
<organism evidence="3 4">
    <name type="scientific">Terriglobus roseus</name>
    <dbReference type="NCBI Taxonomy" id="392734"/>
    <lineage>
        <taxon>Bacteria</taxon>
        <taxon>Pseudomonadati</taxon>
        <taxon>Acidobacteriota</taxon>
        <taxon>Terriglobia</taxon>
        <taxon>Terriglobales</taxon>
        <taxon>Acidobacteriaceae</taxon>
        <taxon>Terriglobus</taxon>
    </lineage>
</organism>
<dbReference type="Pfam" id="PF01370">
    <property type="entry name" value="Epimerase"/>
    <property type="match status" value="1"/>
</dbReference>
<evidence type="ECO:0000259" key="2">
    <source>
        <dbReference type="Pfam" id="PF01370"/>
    </source>
</evidence>
<dbReference type="InterPro" id="IPR036291">
    <property type="entry name" value="NAD(P)-bd_dom_sf"/>
</dbReference>
<gene>
    <name evidence="3" type="ORF">SAMN05443244_2518</name>
</gene>
<comment type="similarity">
    <text evidence="1">Belongs to the NAD(P)-dependent epimerase/dehydratase family.</text>
</comment>
<proteinExistence type="inferred from homology"/>
<dbReference type="OrthoDB" id="9811743at2"/>
<evidence type="ECO:0000313" key="3">
    <source>
        <dbReference type="EMBL" id="SEC05011.1"/>
    </source>
</evidence>